<organism evidence="1 2">
    <name type="scientific">Microcystis novacekii Mn_MB_F_20050700_S1D</name>
    <dbReference type="NCBI Taxonomy" id="2486266"/>
    <lineage>
        <taxon>Bacteria</taxon>
        <taxon>Bacillati</taxon>
        <taxon>Cyanobacteriota</taxon>
        <taxon>Cyanophyceae</taxon>
        <taxon>Oscillatoriophycideae</taxon>
        <taxon>Chroococcales</taxon>
        <taxon>Microcystaceae</taxon>
        <taxon>Microcystis</taxon>
    </lineage>
</organism>
<dbReference type="AlphaFoldDB" id="A0A552IMY6"/>
<evidence type="ECO:0000313" key="1">
    <source>
        <dbReference type="EMBL" id="TRU84799.1"/>
    </source>
</evidence>
<dbReference type="EMBL" id="SFAV01000240">
    <property type="protein sequence ID" value="TRU84799.1"/>
    <property type="molecule type" value="Genomic_DNA"/>
</dbReference>
<comment type="caution">
    <text evidence="1">The sequence shown here is derived from an EMBL/GenBank/DDBJ whole genome shotgun (WGS) entry which is preliminary data.</text>
</comment>
<evidence type="ECO:0000313" key="2">
    <source>
        <dbReference type="Proteomes" id="UP000319191"/>
    </source>
</evidence>
<sequence length="115" mass="13509">MNPKKHYYRLFDSRSIPNEETKKIRKYFSDLYFFLLDPITGKPFLGQAVQIMERLVSEENGNLTAILGRCREVLSHYVPSEGVADLDRVDWQWIGIEYLYPEAFNCFTSDGFEDD</sequence>
<name>A0A552IMY6_9CHRO</name>
<protein>
    <submittedName>
        <fullName evidence="1">Uncharacterized protein</fullName>
    </submittedName>
</protein>
<proteinExistence type="predicted"/>
<dbReference type="Proteomes" id="UP000319191">
    <property type="component" value="Unassembled WGS sequence"/>
</dbReference>
<reference evidence="1 2" key="1">
    <citation type="submission" date="2019-01" db="EMBL/GenBank/DDBJ databases">
        <title>Coherence of Microcystis species and biogeography revealed through population genomics.</title>
        <authorList>
            <person name="Perez-Carrascal O.M."/>
            <person name="Terrat Y."/>
            <person name="Giani A."/>
            <person name="Fortin N."/>
            <person name="Tromas N."/>
            <person name="Shapiro B.J."/>
        </authorList>
    </citation>
    <scope>NUCLEOTIDE SEQUENCE [LARGE SCALE GENOMIC DNA]</scope>
    <source>
        <strain evidence="1">Mn_MB_F_20050700_S1D</strain>
    </source>
</reference>
<accession>A0A552IMY6</accession>
<gene>
    <name evidence="1" type="ORF">EWV54_17255</name>
</gene>